<comment type="caution">
    <text evidence="2">The sequence shown here is derived from an EMBL/GenBank/DDBJ whole genome shotgun (WGS) entry which is preliminary data.</text>
</comment>
<reference evidence="2" key="1">
    <citation type="submission" date="2023-10" db="EMBL/GenBank/DDBJ databases">
        <title>Genome assembly of Pristionchus species.</title>
        <authorList>
            <person name="Yoshida K."/>
            <person name="Sommer R.J."/>
        </authorList>
    </citation>
    <scope>NUCLEOTIDE SEQUENCE</scope>
    <source>
        <strain evidence="2">RS5133</strain>
    </source>
</reference>
<feature type="non-terminal residue" evidence="2">
    <location>
        <position position="1"/>
    </location>
</feature>
<accession>A0AAV5UQ13</accession>
<dbReference type="Proteomes" id="UP001432322">
    <property type="component" value="Unassembled WGS sequence"/>
</dbReference>
<name>A0AAV5UQ13_9BILA</name>
<feature type="compositionally biased region" description="Basic and acidic residues" evidence="1">
    <location>
        <begin position="21"/>
        <end position="30"/>
    </location>
</feature>
<gene>
    <name evidence="2" type="ORF">PFISCL1PPCAC_499</name>
</gene>
<keyword evidence="3" id="KW-1185">Reference proteome</keyword>
<dbReference type="AlphaFoldDB" id="A0AAV5UQ13"/>
<organism evidence="2 3">
    <name type="scientific">Pristionchus fissidentatus</name>
    <dbReference type="NCBI Taxonomy" id="1538716"/>
    <lineage>
        <taxon>Eukaryota</taxon>
        <taxon>Metazoa</taxon>
        <taxon>Ecdysozoa</taxon>
        <taxon>Nematoda</taxon>
        <taxon>Chromadorea</taxon>
        <taxon>Rhabditida</taxon>
        <taxon>Rhabditina</taxon>
        <taxon>Diplogasteromorpha</taxon>
        <taxon>Diplogasteroidea</taxon>
        <taxon>Neodiplogasteridae</taxon>
        <taxon>Pristionchus</taxon>
    </lineage>
</organism>
<protein>
    <submittedName>
        <fullName evidence="2">Uncharacterized protein</fullName>
    </submittedName>
</protein>
<dbReference type="EMBL" id="BTSY01000001">
    <property type="protein sequence ID" value="GMT09202.1"/>
    <property type="molecule type" value="Genomic_DNA"/>
</dbReference>
<evidence type="ECO:0000313" key="2">
    <source>
        <dbReference type="EMBL" id="GMT09202.1"/>
    </source>
</evidence>
<sequence length="118" mass="13226">RASTSNGVNTAARYGAISSEEGGHQRGGEASLRLESEWPEHVRHYEGTRSSQELYNLYSIIDLHHRLKKGEEDNHSGKLPTLYTSEGGLIQLQSIQIHTLSPWDWSTPLPPPQSHSLR</sequence>
<feature type="region of interest" description="Disordered" evidence="1">
    <location>
        <begin position="1"/>
        <end position="30"/>
    </location>
</feature>
<proteinExistence type="predicted"/>
<evidence type="ECO:0000313" key="3">
    <source>
        <dbReference type="Proteomes" id="UP001432322"/>
    </source>
</evidence>
<evidence type="ECO:0000256" key="1">
    <source>
        <dbReference type="SAM" id="MobiDB-lite"/>
    </source>
</evidence>